<dbReference type="InterPro" id="IPR001387">
    <property type="entry name" value="Cro/C1-type_HTH"/>
</dbReference>
<protein>
    <submittedName>
        <fullName evidence="2">Helix-turn-helix transcriptional regulator</fullName>
    </submittedName>
</protein>
<dbReference type="Gene3D" id="1.10.260.40">
    <property type="entry name" value="lambda repressor-like DNA-binding domains"/>
    <property type="match status" value="1"/>
</dbReference>
<dbReference type="PROSITE" id="PS50943">
    <property type="entry name" value="HTH_CROC1"/>
    <property type="match status" value="1"/>
</dbReference>
<comment type="caution">
    <text evidence="2">The sequence shown here is derived from an EMBL/GenBank/DDBJ whole genome shotgun (WGS) entry which is preliminary data.</text>
</comment>
<dbReference type="CDD" id="cd00093">
    <property type="entry name" value="HTH_XRE"/>
    <property type="match status" value="1"/>
</dbReference>
<dbReference type="Pfam" id="PF01381">
    <property type="entry name" value="HTH_3"/>
    <property type="match status" value="1"/>
</dbReference>
<dbReference type="EMBL" id="JANTEZ010000003">
    <property type="protein sequence ID" value="MCS5714750.1"/>
    <property type="molecule type" value="Genomic_DNA"/>
</dbReference>
<dbReference type="RefSeq" id="WP_259486263.1">
    <property type="nucleotide sequence ID" value="NZ_JANTEZ010000003.1"/>
</dbReference>
<gene>
    <name evidence="2" type="ORF">NVV95_09330</name>
</gene>
<feature type="domain" description="HTH cro/C1-type" evidence="1">
    <location>
        <begin position="13"/>
        <end position="67"/>
    </location>
</feature>
<evidence type="ECO:0000313" key="2">
    <source>
        <dbReference type="EMBL" id="MCS5714750.1"/>
    </source>
</evidence>
<reference evidence="2" key="1">
    <citation type="submission" date="2022-08" db="EMBL/GenBank/DDBJ databases">
        <authorList>
            <person name="Deng Y."/>
            <person name="Han X.-F."/>
            <person name="Zhang Y.-Q."/>
        </authorList>
    </citation>
    <scope>NUCLEOTIDE SEQUENCE</scope>
    <source>
        <strain evidence="2">CPCC 205716</strain>
    </source>
</reference>
<sequence>MRIRSTDELGGVVRQRRRELALSQNELAERAEVTRQWLVRFERGNTEVSLSKVFAVLRELGLSVRVAAPPSPAAARTRADDHVVGSITLPQVDDGLLQRSADQVRGIGDDKLLRSLREKIAQLPPATHGAHGADDD</sequence>
<dbReference type="SUPFAM" id="SSF47413">
    <property type="entry name" value="lambda repressor-like DNA-binding domains"/>
    <property type="match status" value="1"/>
</dbReference>
<evidence type="ECO:0000259" key="1">
    <source>
        <dbReference type="PROSITE" id="PS50943"/>
    </source>
</evidence>
<dbReference type="InterPro" id="IPR010982">
    <property type="entry name" value="Lambda_DNA-bd_dom_sf"/>
</dbReference>
<keyword evidence="3" id="KW-1185">Reference proteome</keyword>
<dbReference type="SMART" id="SM00530">
    <property type="entry name" value="HTH_XRE"/>
    <property type="match status" value="1"/>
</dbReference>
<dbReference type="Proteomes" id="UP001165580">
    <property type="component" value="Unassembled WGS sequence"/>
</dbReference>
<proteinExistence type="predicted"/>
<name>A0ABT2GHL0_9MICO</name>
<evidence type="ECO:0000313" key="3">
    <source>
        <dbReference type="Proteomes" id="UP001165580"/>
    </source>
</evidence>
<organism evidence="2 3">
    <name type="scientific">Herbiconiux gentiana</name>
    <dbReference type="NCBI Taxonomy" id="2970912"/>
    <lineage>
        <taxon>Bacteria</taxon>
        <taxon>Bacillati</taxon>
        <taxon>Actinomycetota</taxon>
        <taxon>Actinomycetes</taxon>
        <taxon>Micrococcales</taxon>
        <taxon>Microbacteriaceae</taxon>
        <taxon>Herbiconiux</taxon>
    </lineage>
</organism>
<accession>A0ABT2GHL0</accession>